<keyword evidence="1" id="KW-0732">Signal</keyword>
<dbReference type="Proteomes" id="UP000799424">
    <property type="component" value="Unassembled WGS sequence"/>
</dbReference>
<evidence type="ECO:0000256" key="1">
    <source>
        <dbReference type="SAM" id="SignalP"/>
    </source>
</evidence>
<accession>A0A6A6ZNS7</accession>
<name>A0A6A6ZNS7_9PLEO</name>
<keyword evidence="3" id="KW-1185">Reference proteome</keyword>
<dbReference type="AlphaFoldDB" id="A0A6A6ZNS7"/>
<dbReference type="OrthoDB" id="3779406at2759"/>
<reference evidence="2" key="1">
    <citation type="journal article" date="2020" name="Stud. Mycol.">
        <title>101 Dothideomycetes genomes: a test case for predicting lifestyles and emergence of pathogens.</title>
        <authorList>
            <person name="Haridas S."/>
            <person name="Albert R."/>
            <person name="Binder M."/>
            <person name="Bloem J."/>
            <person name="Labutti K."/>
            <person name="Salamov A."/>
            <person name="Andreopoulos B."/>
            <person name="Baker S."/>
            <person name="Barry K."/>
            <person name="Bills G."/>
            <person name="Bluhm B."/>
            <person name="Cannon C."/>
            <person name="Castanera R."/>
            <person name="Culley D."/>
            <person name="Daum C."/>
            <person name="Ezra D."/>
            <person name="Gonzalez J."/>
            <person name="Henrissat B."/>
            <person name="Kuo A."/>
            <person name="Liang C."/>
            <person name="Lipzen A."/>
            <person name="Lutzoni F."/>
            <person name="Magnuson J."/>
            <person name="Mondo S."/>
            <person name="Nolan M."/>
            <person name="Ohm R."/>
            <person name="Pangilinan J."/>
            <person name="Park H.-J."/>
            <person name="Ramirez L."/>
            <person name="Alfaro M."/>
            <person name="Sun H."/>
            <person name="Tritt A."/>
            <person name="Yoshinaga Y."/>
            <person name="Zwiers L.-H."/>
            <person name="Turgeon B."/>
            <person name="Goodwin S."/>
            <person name="Spatafora J."/>
            <person name="Crous P."/>
            <person name="Grigoriev I."/>
        </authorList>
    </citation>
    <scope>NUCLEOTIDE SEQUENCE</scope>
    <source>
        <strain evidence="2">CBS 113818</strain>
    </source>
</reference>
<evidence type="ECO:0000313" key="3">
    <source>
        <dbReference type="Proteomes" id="UP000799424"/>
    </source>
</evidence>
<feature type="signal peptide" evidence="1">
    <location>
        <begin position="1"/>
        <end position="22"/>
    </location>
</feature>
<protein>
    <submittedName>
        <fullName evidence="2">Uncharacterized protein</fullName>
    </submittedName>
</protein>
<evidence type="ECO:0000313" key="2">
    <source>
        <dbReference type="EMBL" id="KAF2822732.1"/>
    </source>
</evidence>
<dbReference type="EMBL" id="MU006234">
    <property type="protein sequence ID" value="KAF2822732.1"/>
    <property type="molecule type" value="Genomic_DNA"/>
</dbReference>
<organism evidence="2 3">
    <name type="scientific">Ophiobolus disseminans</name>
    <dbReference type="NCBI Taxonomy" id="1469910"/>
    <lineage>
        <taxon>Eukaryota</taxon>
        <taxon>Fungi</taxon>
        <taxon>Dikarya</taxon>
        <taxon>Ascomycota</taxon>
        <taxon>Pezizomycotina</taxon>
        <taxon>Dothideomycetes</taxon>
        <taxon>Pleosporomycetidae</taxon>
        <taxon>Pleosporales</taxon>
        <taxon>Pleosporineae</taxon>
        <taxon>Phaeosphaeriaceae</taxon>
        <taxon>Ophiobolus</taxon>
    </lineage>
</organism>
<proteinExistence type="predicted"/>
<feature type="chain" id="PRO_5025501573" evidence="1">
    <location>
        <begin position="23"/>
        <end position="245"/>
    </location>
</feature>
<sequence length="245" mass="26804">MQFSVTQALFCLLSLSPAICSAKPYARHSAPATLNALNSSDSDVTNGYHGPAANQHTPWIKRVPAPPVVLSKKPQWGDTWFGYVQEPPNSGWTAGTIRTMTQDAHESRKSQHPDRFVIAAVWVPDVGVWFGSTVQGVGHNTMKAQAPLLAPRLWAEIKDRKLTGLSQSPNPALFHAEDAVLFWRESGQGHGAQLDPYSCGTQMYIYGFRGPTEQPKRLDPCGGDQASIKPSCYEVVRPGLDLILI</sequence>
<gene>
    <name evidence="2" type="ORF">CC86DRAFT_385645</name>
</gene>